<proteinExistence type="predicted"/>
<accession>A0A914I6U6</accession>
<sequence>MSREVGKKGGKGQFGVMEGGKCNPEILQNWEGFEDTYDSRSSAVVPHISLLFFLAFFHTFGWASNRHKTFVNTILKMYTNNDGKNLAGLAWDDFFRVVDHQQTTNFAKQSSLLTLSKCNDDVAMLPHKKATCYGSCSVTEAPKLVKCQSCNLVVKIVAFGHHQKIHHNHFCSPTRRSISSDSDSDDDCQGFLLSPPHHPTPNVFSSSETMLDLKIIEDTKWTLSDSLKNHPINDERKVRNEKNKKVSRQSPPRYDVQQRNDLRLVLTKRRNSIAKTRTHKDAVDQNQSAPLVSISITRSSGQKRNFFKITKRDSTSRQTPVEANKLTEDIFTADLEESEQSSIPLHHSPSESSNSDLEGNEQDDEIGNELFESYPVRLRSFVREQCPIVPSVANAVGWDPRKAAERPSAANKTNNMTLLHKMQQKSEVGLQQSESCNDGALEKVLEQSFALKRTAGKERDRPTERSPENSGMNVVVEKLFKIQGISVTALSPDGKRKLAVSTKQNQTPPYTEKGENVGVGTDLLNHRFRIENGSTCQKVPLSVAQQQQETSKAYFQLRNSSPPVTSFSSSNASVFDKSSPTAKNGDLNAMGIEGGNELQKSGGNSPADPFFAKSQTAQRKASASFAGVSWRKLNSVPVAQMNGSEVPMALPPKGTLRFMPLPNLGASGNVAEQRQGDTNTQPKRMERPSPIVQPSSSPSQMFAEKDDNSQLMDIDSKRHQSPEIVCYAQQSVQRKSDGSPASSAVFLDQNVIRKRNFPHQQQPMQQQTIVAKRFRPIAPRKVQSKICAGGPSQQQQNLHSRISNTLAHQQITPNSFGALSVSKRLQPDNFDQRFQPKIFSVFPSSSSVRPCGNVPHVHVDQLPSTEDFRTFGRQSRQMGKTTAAPCVHLHQCQPYGQTDIASSAAQYSAQSLYRHSHDPSYCSPGAFVFGASLHSPACFNAVGPPPVRRVPELPQPQQQQQQYLLYQQQHFHPLAAVPSTQCQHNCTRPSSSSAASFAPPQQNASPSSLHSQFSPCRGGGGGGGGFVGAPSLCSEPSFHSSSYVFQQNQQQQLPQRFMRGQLRQQQQQRVVTYDNEIDPEIFAIEPPPVLEAEGNILTPEEVPVRFEEGAGGGVTTRSESDASDMDLRDILPQQQ</sequence>
<feature type="region of interest" description="Disordered" evidence="1">
    <location>
        <begin position="493"/>
        <end position="518"/>
    </location>
</feature>
<feature type="region of interest" description="Disordered" evidence="1">
    <location>
        <begin position="1107"/>
        <end position="1135"/>
    </location>
</feature>
<feature type="compositionally biased region" description="Low complexity" evidence="1">
    <location>
        <begin position="688"/>
        <end position="700"/>
    </location>
</feature>
<feature type="region of interest" description="Disordered" evidence="1">
    <location>
        <begin position="307"/>
        <end position="362"/>
    </location>
</feature>
<feature type="region of interest" description="Disordered" evidence="1">
    <location>
        <begin position="566"/>
        <end position="615"/>
    </location>
</feature>
<evidence type="ECO:0000313" key="3">
    <source>
        <dbReference type="WBParaSite" id="Gr19_v10_g7845.t1"/>
    </source>
</evidence>
<evidence type="ECO:0000313" key="2">
    <source>
        <dbReference type="Proteomes" id="UP000887572"/>
    </source>
</evidence>
<dbReference type="AlphaFoldDB" id="A0A914I6U6"/>
<feature type="compositionally biased region" description="Low complexity" evidence="1">
    <location>
        <begin position="989"/>
        <end position="1008"/>
    </location>
</feature>
<evidence type="ECO:0000256" key="1">
    <source>
        <dbReference type="SAM" id="MobiDB-lite"/>
    </source>
</evidence>
<name>A0A914I6U6_GLORO</name>
<feature type="compositionally biased region" description="Polar residues" evidence="1">
    <location>
        <begin position="670"/>
        <end position="682"/>
    </location>
</feature>
<feature type="compositionally biased region" description="Basic and acidic residues" evidence="1">
    <location>
        <begin position="455"/>
        <end position="467"/>
    </location>
</feature>
<feature type="region of interest" description="Disordered" evidence="1">
    <location>
        <begin position="664"/>
        <end position="703"/>
    </location>
</feature>
<feature type="region of interest" description="Disordered" evidence="1">
    <location>
        <begin position="452"/>
        <end position="471"/>
    </location>
</feature>
<reference evidence="3" key="1">
    <citation type="submission" date="2022-11" db="UniProtKB">
        <authorList>
            <consortium name="WormBaseParasite"/>
        </authorList>
    </citation>
    <scope>IDENTIFICATION</scope>
</reference>
<feature type="region of interest" description="Disordered" evidence="1">
    <location>
        <begin position="988"/>
        <end position="1017"/>
    </location>
</feature>
<organism evidence="2 3">
    <name type="scientific">Globodera rostochiensis</name>
    <name type="common">Golden nematode worm</name>
    <name type="synonym">Heterodera rostochiensis</name>
    <dbReference type="NCBI Taxonomy" id="31243"/>
    <lineage>
        <taxon>Eukaryota</taxon>
        <taxon>Metazoa</taxon>
        <taxon>Ecdysozoa</taxon>
        <taxon>Nematoda</taxon>
        <taxon>Chromadorea</taxon>
        <taxon>Rhabditida</taxon>
        <taxon>Tylenchina</taxon>
        <taxon>Tylenchomorpha</taxon>
        <taxon>Tylenchoidea</taxon>
        <taxon>Heteroderidae</taxon>
        <taxon>Heteroderinae</taxon>
        <taxon>Globodera</taxon>
    </lineage>
</organism>
<feature type="region of interest" description="Disordered" evidence="1">
    <location>
        <begin position="226"/>
        <end position="254"/>
    </location>
</feature>
<feature type="compositionally biased region" description="Basic and acidic residues" evidence="1">
    <location>
        <begin position="227"/>
        <end position="244"/>
    </location>
</feature>
<dbReference type="Proteomes" id="UP000887572">
    <property type="component" value="Unplaced"/>
</dbReference>
<protein>
    <submittedName>
        <fullName evidence="3">Uncharacterized protein</fullName>
    </submittedName>
</protein>
<feature type="compositionally biased region" description="Low complexity" evidence="1">
    <location>
        <begin position="566"/>
        <end position="579"/>
    </location>
</feature>
<keyword evidence="2" id="KW-1185">Reference proteome</keyword>
<dbReference type="WBParaSite" id="Gr19_v10_g7845.t1">
    <property type="protein sequence ID" value="Gr19_v10_g7845.t1"/>
    <property type="gene ID" value="Gr19_v10_g7845"/>
</dbReference>